<feature type="domain" description="Mce/MlaD" evidence="3">
    <location>
        <begin position="39"/>
        <end position="141"/>
    </location>
</feature>
<evidence type="ECO:0000313" key="5">
    <source>
        <dbReference type="Proteomes" id="UP000543030"/>
    </source>
</evidence>
<dbReference type="Pfam" id="PF02470">
    <property type="entry name" value="MlaD"/>
    <property type="match status" value="1"/>
</dbReference>
<sequence>MTTHNRHYFRLGLFVVIAVVAASLLFVAFGANRWLGKRVTMETYFDESVQGLDVGSKVRYRGVTVGEVSKISFTYTKYQQDESPSERLQYVLVEMRFRPEAFGGRTMQIPSQDNLQREIDRGLRVRLTPQGLTGTSYLEIDYFNPYANKPLVINWKPQDLYIPSAHSAVSQLMNATQDVITRMQKLDIETTVDRLNHLLATTDNTLSALPVERIARSIDSLAAKLDKIQVGRLADDTSAMVNEVRATSASLHSLLNAPGMASAPANLAASTEKLRALLDSPQLADSLKHLDQTMARLDQITAGNEGELSETLSNLHAASDDLRRLTDRANNNPGSLLFGSEPTPYPLPTP</sequence>
<dbReference type="Proteomes" id="UP000543030">
    <property type="component" value="Unassembled WGS sequence"/>
</dbReference>
<dbReference type="InterPro" id="IPR003399">
    <property type="entry name" value="Mce/MlaD"/>
</dbReference>
<name>A0A840RK17_9NEIS</name>
<dbReference type="RefSeq" id="WP_184102253.1">
    <property type="nucleotide sequence ID" value="NZ_JACHHN010000007.1"/>
</dbReference>
<dbReference type="AlphaFoldDB" id="A0A840RK17"/>
<evidence type="ECO:0000259" key="3">
    <source>
        <dbReference type="Pfam" id="PF02470"/>
    </source>
</evidence>
<gene>
    <name evidence="4" type="ORF">HNQ50_003326</name>
</gene>
<comment type="caution">
    <text evidence="4">The sequence shown here is derived from an EMBL/GenBank/DDBJ whole genome shotgun (WGS) entry which is preliminary data.</text>
</comment>
<evidence type="ECO:0000256" key="2">
    <source>
        <dbReference type="SAM" id="Phobius"/>
    </source>
</evidence>
<keyword evidence="2" id="KW-0472">Membrane</keyword>
<feature type="transmembrane region" description="Helical" evidence="2">
    <location>
        <begin position="12"/>
        <end position="31"/>
    </location>
</feature>
<reference evidence="4 5" key="1">
    <citation type="submission" date="2020-08" db="EMBL/GenBank/DDBJ databases">
        <title>Genomic Encyclopedia of Type Strains, Phase IV (KMG-IV): sequencing the most valuable type-strain genomes for metagenomic binning, comparative biology and taxonomic classification.</title>
        <authorList>
            <person name="Goeker M."/>
        </authorList>
    </citation>
    <scope>NUCLEOTIDE SEQUENCE [LARGE SCALE GENOMIC DNA]</scope>
    <source>
        <strain evidence="4 5">DSM 18233</strain>
    </source>
</reference>
<organism evidence="4 5">
    <name type="scientific">Silvimonas terrae</name>
    <dbReference type="NCBI Taxonomy" id="300266"/>
    <lineage>
        <taxon>Bacteria</taxon>
        <taxon>Pseudomonadati</taxon>
        <taxon>Pseudomonadota</taxon>
        <taxon>Betaproteobacteria</taxon>
        <taxon>Neisseriales</taxon>
        <taxon>Chitinibacteraceae</taxon>
        <taxon>Silvimonas</taxon>
    </lineage>
</organism>
<dbReference type="PANTHER" id="PTHR36698">
    <property type="entry name" value="BLL5892 PROTEIN"/>
    <property type="match status" value="1"/>
</dbReference>
<accession>A0A840RK17</accession>
<feature type="region of interest" description="Disordered" evidence="1">
    <location>
        <begin position="327"/>
        <end position="350"/>
    </location>
</feature>
<dbReference type="EMBL" id="JACHHN010000007">
    <property type="protein sequence ID" value="MBB5192582.1"/>
    <property type="molecule type" value="Genomic_DNA"/>
</dbReference>
<proteinExistence type="predicted"/>
<evidence type="ECO:0000313" key="4">
    <source>
        <dbReference type="EMBL" id="MBB5192582.1"/>
    </source>
</evidence>
<keyword evidence="2" id="KW-1133">Transmembrane helix</keyword>
<keyword evidence="2" id="KW-0812">Transmembrane</keyword>
<keyword evidence="5" id="KW-1185">Reference proteome</keyword>
<dbReference type="PANTHER" id="PTHR36698:SF3">
    <property type="entry name" value="ABC-TYPE TRANSPORT AUXILIARY LIPOPROTEIN COMPONENT DOMAIN-CONTAINING PROTEIN"/>
    <property type="match status" value="1"/>
</dbReference>
<protein>
    <submittedName>
        <fullName evidence="4">Paraquat-inducible protein B</fullName>
    </submittedName>
</protein>
<evidence type="ECO:0000256" key="1">
    <source>
        <dbReference type="SAM" id="MobiDB-lite"/>
    </source>
</evidence>